<dbReference type="AlphaFoldDB" id="A0A6G1JR55"/>
<dbReference type="EMBL" id="MU005792">
    <property type="protein sequence ID" value="KAF2702793.1"/>
    <property type="molecule type" value="Genomic_DNA"/>
</dbReference>
<feature type="region of interest" description="Disordered" evidence="1">
    <location>
        <begin position="1"/>
        <end position="29"/>
    </location>
</feature>
<evidence type="ECO:0000313" key="2">
    <source>
        <dbReference type="EMBL" id="KAF2702793.1"/>
    </source>
</evidence>
<dbReference type="OrthoDB" id="5413827at2759"/>
<proteinExistence type="predicted"/>
<protein>
    <submittedName>
        <fullName evidence="2">Uncharacterized protein</fullName>
    </submittedName>
</protein>
<reference evidence="2" key="1">
    <citation type="journal article" date="2020" name="Stud. Mycol.">
        <title>101 Dothideomycetes genomes: a test case for predicting lifestyles and emergence of pathogens.</title>
        <authorList>
            <person name="Haridas S."/>
            <person name="Albert R."/>
            <person name="Binder M."/>
            <person name="Bloem J."/>
            <person name="Labutti K."/>
            <person name="Salamov A."/>
            <person name="Andreopoulos B."/>
            <person name="Baker S."/>
            <person name="Barry K."/>
            <person name="Bills G."/>
            <person name="Bluhm B."/>
            <person name="Cannon C."/>
            <person name="Castanera R."/>
            <person name="Culley D."/>
            <person name="Daum C."/>
            <person name="Ezra D."/>
            <person name="Gonzalez J."/>
            <person name="Henrissat B."/>
            <person name="Kuo A."/>
            <person name="Liang C."/>
            <person name="Lipzen A."/>
            <person name="Lutzoni F."/>
            <person name="Magnuson J."/>
            <person name="Mondo S."/>
            <person name="Nolan M."/>
            <person name="Ohm R."/>
            <person name="Pangilinan J."/>
            <person name="Park H.-J."/>
            <person name="Ramirez L."/>
            <person name="Alfaro M."/>
            <person name="Sun H."/>
            <person name="Tritt A."/>
            <person name="Yoshinaga Y."/>
            <person name="Zwiers L.-H."/>
            <person name="Turgeon B."/>
            <person name="Goodwin S."/>
            <person name="Spatafora J."/>
            <person name="Crous P."/>
            <person name="Grigoriev I."/>
        </authorList>
    </citation>
    <scope>NUCLEOTIDE SEQUENCE</scope>
    <source>
        <strain evidence="2">CBS 279.74</strain>
    </source>
</reference>
<feature type="compositionally biased region" description="Basic residues" evidence="1">
    <location>
        <begin position="14"/>
        <end position="26"/>
    </location>
</feature>
<dbReference type="Proteomes" id="UP000799428">
    <property type="component" value="Unassembled WGS sequence"/>
</dbReference>
<keyword evidence="3" id="KW-1185">Reference proteome</keyword>
<evidence type="ECO:0000256" key="1">
    <source>
        <dbReference type="SAM" id="MobiDB-lite"/>
    </source>
</evidence>
<organism evidence="2 3">
    <name type="scientific">Pleomassaria siparia CBS 279.74</name>
    <dbReference type="NCBI Taxonomy" id="1314801"/>
    <lineage>
        <taxon>Eukaryota</taxon>
        <taxon>Fungi</taxon>
        <taxon>Dikarya</taxon>
        <taxon>Ascomycota</taxon>
        <taxon>Pezizomycotina</taxon>
        <taxon>Dothideomycetes</taxon>
        <taxon>Pleosporomycetidae</taxon>
        <taxon>Pleosporales</taxon>
        <taxon>Pleomassariaceae</taxon>
        <taxon>Pleomassaria</taxon>
    </lineage>
</organism>
<evidence type="ECO:0000313" key="3">
    <source>
        <dbReference type="Proteomes" id="UP000799428"/>
    </source>
</evidence>
<accession>A0A6G1JR55</accession>
<sequence>MGIGNSPQKSSQKAPRRQRRPRKVHPRVLGPLDVSTSEAIANASPLLRLPPEIRNMIWKHALTTTDRRYKVPGIITVCHQVALETMAIEMIKRR</sequence>
<gene>
    <name evidence="2" type="ORF">K504DRAFT_463979</name>
</gene>
<name>A0A6G1JR55_9PLEO</name>